<evidence type="ECO:0000256" key="3">
    <source>
        <dbReference type="ARBA" id="ARBA00004629"/>
    </source>
</evidence>
<evidence type="ECO:0000256" key="6">
    <source>
        <dbReference type="ARBA" id="ARBA00022490"/>
    </source>
</evidence>
<dbReference type="Proteomes" id="UP000214365">
    <property type="component" value="Unassembled WGS sequence"/>
</dbReference>
<dbReference type="GO" id="GO:0008608">
    <property type="term" value="P:attachment of spindle microtubules to kinetochore"/>
    <property type="evidence" value="ECO:0007669"/>
    <property type="project" value="InterPro"/>
</dbReference>
<protein>
    <recommendedName>
        <fullName evidence="16">DASH complex subunit DAD3</fullName>
    </recommendedName>
    <alternativeName>
        <fullName evidence="17">Outer kinetochore protein DAD3</fullName>
    </alternativeName>
</protein>
<evidence type="ECO:0000256" key="14">
    <source>
        <dbReference type="ARBA" id="ARBA00023306"/>
    </source>
</evidence>
<reference evidence="19 20" key="1">
    <citation type="submission" date="2015-06" db="EMBL/GenBank/DDBJ databases">
        <title>Talaromyces atroroseus IBT 11181 draft genome.</title>
        <authorList>
            <person name="Rasmussen K.B."/>
            <person name="Rasmussen S."/>
            <person name="Petersen B."/>
            <person name="Sicheritz-Ponten T."/>
            <person name="Mortensen U.H."/>
            <person name="Thrane U."/>
        </authorList>
    </citation>
    <scope>NUCLEOTIDE SEQUENCE [LARGE SCALE GENOMIC DNA]</scope>
    <source>
        <strain evidence="19 20">IBT 11181</strain>
    </source>
</reference>
<comment type="caution">
    <text evidence="19">The sequence shown here is derived from an EMBL/GenBank/DDBJ whole genome shotgun (WGS) entry which is preliminary data.</text>
</comment>
<dbReference type="AlphaFoldDB" id="A0A1Q5Q7W7"/>
<evidence type="ECO:0000256" key="17">
    <source>
        <dbReference type="ARBA" id="ARBA00044305"/>
    </source>
</evidence>
<dbReference type="PANTHER" id="PTHR28017">
    <property type="entry name" value="DASH COMPLEX SUBUNIT DAD3"/>
    <property type="match status" value="1"/>
</dbReference>
<evidence type="ECO:0000256" key="12">
    <source>
        <dbReference type="ARBA" id="ARBA00023212"/>
    </source>
</evidence>
<dbReference type="GO" id="GO:0072686">
    <property type="term" value="C:mitotic spindle"/>
    <property type="evidence" value="ECO:0007669"/>
    <property type="project" value="InterPro"/>
</dbReference>
<dbReference type="GO" id="GO:0051301">
    <property type="term" value="P:cell division"/>
    <property type="evidence" value="ECO:0007669"/>
    <property type="project" value="UniProtKB-KW"/>
</dbReference>
<evidence type="ECO:0000256" key="13">
    <source>
        <dbReference type="ARBA" id="ARBA00023242"/>
    </source>
</evidence>
<dbReference type="PANTHER" id="PTHR28017:SF1">
    <property type="entry name" value="DASH COMPLEX SUBUNIT DAD3"/>
    <property type="match status" value="1"/>
</dbReference>
<feature type="compositionally biased region" description="Low complexity" evidence="18">
    <location>
        <begin position="8"/>
        <end position="30"/>
    </location>
</feature>
<comment type="similarity">
    <text evidence="4">Belongs to the DASH complex DAD3 family.</text>
</comment>
<evidence type="ECO:0000256" key="11">
    <source>
        <dbReference type="ARBA" id="ARBA00022838"/>
    </source>
</evidence>
<keyword evidence="13" id="KW-0539">Nucleus</keyword>
<evidence type="ECO:0000256" key="1">
    <source>
        <dbReference type="ARBA" id="ARBA00004123"/>
    </source>
</evidence>
<dbReference type="GeneID" id="31008311"/>
<dbReference type="InterPro" id="IPR013965">
    <property type="entry name" value="DASH_Dad3"/>
</dbReference>
<comment type="subcellular location">
    <subcellularLocation>
        <location evidence="3">Chromosome</location>
        <location evidence="3">Centromere</location>
        <location evidence="3">Kinetochore</location>
    </subcellularLocation>
    <subcellularLocation>
        <location evidence="2">Cytoplasm</location>
        <location evidence="2">Cytoskeleton</location>
        <location evidence="2">Spindle</location>
    </subcellularLocation>
    <subcellularLocation>
        <location evidence="1">Nucleus</location>
    </subcellularLocation>
</comment>
<keyword evidence="15" id="KW-0137">Centromere</keyword>
<evidence type="ECO:0000256" key="8">
    <source>
        <dbReference type="ARBA" id="ARBA00022701"/>
    </source>
</evidence>
<evidence type="ECO:0000256" key="18">
    <source>
        <dbReference type="SAM" id="MobiDB-lite"/>
    </source>
</evidence>
<keyword evidence="8" id="KW-0493">Microtubule</keyword>
<proteinExistence type="inferred from homology"/>
<evidence type="ECO:0000256" key="15">
    <source>
        <dbReference type="ARBA" id="ARBA00023328"/>
    </source>
</evidence>
<evidence type="ECO:0000256" key="16">
    <source>
        <dbReference type="ARBA" id="ARBA00044179"/>
    </source>
</evidence>
<dbReference type="RefSeq" id="XP_020116424.1">
    <property type="nucleotide sequence ID" value="XM_020263456.1"/>
</dbReference>
<evidence type="ECO:0000256" key="5">
    <source>
        <dbReference type="ARBA" id="ARBA00022454"/>
    </source>
</evidence>
<gene>
    <name evidence="19" type="ORF">UA08_08555</name>
</gene>
<keyword evidence="9" id="KW-0498">Mitosis</keyword>
<dbReference type="GO" id="GO:0042729">
    <property type="term" value="C:DASH complex"/>
    <property type="evidence" value="ECO:0007669"/>
    <property type="project" value="InterPro"/>
</dbReference>
<sequence>MNDPFLRSTTPSGDPNNSSNDNNNNRLLGSPEGRVSDLEQEVLDEYTRLLENVNKLSDALATLSDSPASPTLDGLRHLERKTATVYTLLKASVYSIVLQQQIINDDEVAAAATSSSNTGHDDGYHPNMEDASVMSSDHHIMHGHGHGV</sequence>
<keyword evidence="20" id="KW-1185">Reference proteome</keyword>
<keyword evidence="11" id="KW-0995">Kinetochore</keyword>
<dbReference type="OrthoDB" id="2443965at2759"/>
<accession>A0A1Q5Q7W7</accession>
<evidence type="ECO:0000313" key="19">
    <source>
        <dbReference type="EMBL" id="OKL56303.1"/>
    </source>
</evidence>
<evidence type="ECO:0000256" key="4">
    <source>
        <dbReference type="ARBA" id="ARBA00006277"/>
    </source>
</evidence>
<dbReference type="GO" id="GO:0051010">
    <property type="term" value="F:microtubule plus-end binding"/>
    <property type="evidence" value="ECO:0007669"/>
    <property type="project" value="TreeGrafter"/>
</dbReference>
<evidence type="ECO:0000313" key="20">
    <source>
        <dbReference type="Proteomes" id="UP000214365"/>
    </source>
</evidence>
<dbReference type="Pfam" id="PF08656">
    <property type="entry name" value="DASH_Dad3"/>
    <property type="match status" value="1"/>
</dbReference>
<keyword evidence="10" id="KW-0159">Chromosome partition</keyword>
<organism evidence="19 20">
    <name type="scientific">Talaromyces atroroseus</name>
    <dbReference type="NCBI Taxonomy" id="1441469"/>
    <lineage>
        <taxon>Eukaryota</taxon>
        <taxon>Fungi</taxon>
        <taxon>Dikarya</taxon>
        <taxon>Ascomycota</taxon>
        <taxon>Pezizomycotina</taxon>
        <taxon>Eurotiomycetes</taxon>
        <taxon>Eurotiomycetidae</taxon>
        <taxon>Eurotiales</taxon>
        <taxon>Trichocomaceae</taxon>
        <taxon>Talaromyces</taxon>
        <taxon>Talaromyces sect. Trachyspermi</taxon>
    </lineage>
</organism>
<keyword evidence="5" id="KW-0158">Chromosome</keyword>
<evidence type="ECO:0000256" key="2">
    <source>
        <dbReference type="ARBA" id="ARBA00004186"/>
    </source>
</evidence>
<name>A0A1Q5Q7W7_TALAT</name>
<evidence type="ECO:0000256" key="9">
    <source>
        <dbReference type="ARBA" id="ARBA00022776"/>
    </source>
</evidence>
<evidence type="ECO:0000256" key="7">
    <source>
        <dbReference type="ARBA" id="ARBA00022618"/>
    </source>
</evidence>
<dbReference type="EMBL" id="LFMY01000015">
    <property type="protein sequence ID" value="OKL56303.1"/>
    <property type="molecule type" value="Genomic_DNA"/>
</dbReference>
<dbReference type="STRING" id="1441469.A0A1Q5Q7W7"/>
<evidence type="ECO:0000256" key="10">
    <source>
        <dbReference type="ARBA" id="ARBA00022829"/>
    </source>
</evidence>
<feature type="region of interest" description="Disordered" evidence="18">
    <location>
        <begin position="1"/>
        <end position="33"/>
    </location>
</feature>
<keyword evidence="6" id="KW-0963">Cytoplasm</keyword>
<keyword evidence="14" id="KW-0131">Cell cycle</keyword>
<keyword evidence="12" id="KW-0206">Cytoskeleton</keyword>
<dbReference type="GO" id="GO:0005874">
    <property type="term" value="C:microtubule"/>
    <property type="evidence" value="ECO:0007669"/>
    <property type="project" value="UniProtKB-KW"/>
</dbReference>
<keyword evidence="7" id="KW-0132">Cell division</keyword>